<dbReference type="RefSeq" id="WP_145858109.1">
    <property type="nucleotide sequence ID" value="NZ_RPFW01000006.1"/>
</dbReference>
<evidence type="ECO:0000313" key="3">
    <source>
        <dbReference type="Proteomes" id="UP000460272"/>
    </source>
</evidence>
<dbReference type="PANTHER" id="PTHR36932:SF1">
    <property type="entry name" value="CAPSULAR POLYSACCHARIDE BIOSYNTHESIS PROTEIN"/>
    <property type="match status" value="1"/>
</dbReference>
<evidence type="ECO:0000313" key="2">
    <source>
        <dbReference type="EMBL" id="TVZ01472.1"/>
    </source>
</evidence>
<keyword evidence="3" id="KW-1185">Reference proteome</keyword>
<dbReference type="Gene3D" id="3.40.50.12780">
    <property type="entry name" value="N-terminal domain of ligase-like"/>
    <property type="match status" value="1"/>
</dbReference>
<dbReference type="OrthoDB" id="580775at2"/>
<accession>A0A6P2BR16</accession>
<evidence type="ECO:0000259" key="1">
    <source>
        <dbReference type="Pfam" id="PF00501"/>
    </source>
</evidence>
<dbReference type="InterPro" id="IPR042099">
    <property type="entry name" value="ANL_N_sf"/>
</dbReference>
<dbReference type="AlphaFoldDB" id="A0A6P2BR16"/>
<dbReference type="EMBL" id="RPFW01000006">
    <property type="protein sequence ID" value="TVZ01472.1"/>
    <property type="molecule type" value="Genomic_DNA"/>
</dbReference>
<dbReference type="SUPFAM" id="SSF56801">
    <property type="entry name" value="Acetyl-CoA synthetase-like"/>
    <property type="match status" value="1"/>
</dbReference>
<feature type="domain" description="AMP-dependent synthetase/ligase" evidence="1">
    <location>
        <begin position="207"/>
        <end position="323"/>
    </location>
</feature>
<organism evidence="2 3">
    <name type="scientific">Trebonia kvetii</name>
    <dbReference type="NCBI Taxonomy" id="2480626"/>
    <lineage>
        <taxon>Bacteria</taxon>
        <taxon>Bacillati</taxon>
        <taxon>Actinomycetota</taxon>
        <taxon>Actinomycetes</taxon>
        <taxon>Streptosporangiales</taxon>
        <taxon>Treboniaceae</taxon>
        <taxon>Trebonia</taxon>
    </lineage>
</organism>
<dbReference type="Pfam" id="PF00501">
    <property type="entry name" value="AMP-binding"/>
    <property type="match status" value="1"/>
</dbReference>
<comment type="caution">
    <text evidence="2">The sequence shown here is derived from an EMBL/GenBank/DDBJ whole genome shotgun (WGS) entry which is preliminary data.</text>
</comment>
<name>A0A6P2BR16_9ACTN</name>
<gene>
    <name evidence="2" type="ORF">EAS64_28575</name>
</gene>
<dbReference type="InterPro" id="IPR053158">
    <property type="entry name" value="CapK_Type1_Caps_Biosynth"/>
</dbReference>
<proteinExistence type="predicted"/>
<dbReference type="InterPro" id="IPR000873">
    <property type="entry name" value="AMP-dep_synth/lig_dom"/>
</dbReference>
<dbReference type="Proteomes" id="UP000460272">
    <property type="component" value="Unassembled WGS sequence"/>
</dbReference>
<dbReference type="PANTHER" id="PTHR36932">
    <property type="entry name" value="CAPSULAR POLYSACCHARIDE BIOSYNTHESIS PROTEIN"/>
    <property type="match status" value="1"/>
</dbReference>
<protein>
    <recommendedName>
        <fullName evidence="1">AMP-dependent synthetase/ligase domain-containing protein</fullName>
    </recommendedName>
</protein>
<sequence>MLTTLGQQIYLRSGPVVKSIADPLAGLMPPSIRFGGSSYDRWSRIAAMHPSHEQEAAAKRAELLMEVLCSALLGSDFYKPYRHLAPRITQQSTYETLKGLPIISRDELSQHPERMIATKLADVDLASTSGSSGKPVRFYLPKSRRSAEWAFMVTAWNQACGYALGDWRALMRGLEFKDSKPWCVSNAFSELRLSPFHMNPENLLLFQSLIAARSIRYLHGYPSAIDTLARSVIAARDPHKLSALIKAVLLISQPVTQDQRHAIAEAFPSARIVVQYGLTERTAFALERMDEPGVYDVNPMYSTVEILDDNDRPVAVGQRGRIIGTSHINNAAPIIRYDSGDTATVISIDGEWPSCHYVLADIQPRREDSSVVGRDGRRAHVVALNLHSTEFSKVAEYQFVQMAPGVVKLLLVPVERSAAAVMPTVAKQFASKLGNAFQLSFEVRDEVILPKSGKRRLVIDKDEPGRRDMPGNT</sequence>
<reference evidence="2 3" key="1">
    <citation type="submission" date="2018-11" db="EMBL/GenBank/DDBJ databases">
        <title>Trebonia kvetii gen.nov., sp.nov., a novel acidophilic actinobacterium, and proposal of the new actinobacterial family Treboniaceae fam. nov.</title>
        <authorList>
            <person name="Rapoport D."/>
            <person name="Sagova-Mareckova M."/>
            <person name="Sedlacek I."/>
            <person name="Provaznik J."/>
            <person name="Kralova S."/>
            <person name="Pavlinic D."/>
            <person name="Benes V."/>
            <person name="Kopecky J."/>
        </authorList>
    </citation>
    <scope>NUCLEOTIDE SEQUENCE [LARGE SCALE GENOMIC DNA]</scope>
    <source>
        <strain evidence="2 3">15Tr583</strain>
    </source>
</reference>